<evidence type="ECO:0008006" key="4">
    <source>
        <dbReference type="Google" id="ProtNLM"/>
    </source>
</evidence>
<comment type="caution">
    <text evidence="2">The sequence shown here is derived from an EMBL/GenBank/DDBJ whole genome shotgun (WGS) entry which is preliminary data.</text>
</comment>
<dbReference type="EMBL" id="JAFFZS010000007">
    <property type="protein sequence ID" value="MBN0044852.1"/>
    <property type="molecule type" value="Genomic_DNA"/>
</dbReference>
<keyword evidence="1" id="KW-0472">Membrane</keyword>
<protein>
    <recommendedName>
        <fullName evidence="4">Tat pathway signal sequence domain protein</fullName>
    </recommendedName>
</protein>
<sequence>MGAGREFDHGMTDRGIALLLADAAEGVEIGAAPTQAVIRGGRRRRARRWAVAAATALVVVGSSGALAVTALPGGGGQRVAPATQVPASRTPGVAEPVARHLLAVGVDQGRTWQVDIDVWPAPRDATEARALLAAMAAYGEYPADADEPSALVGRSAYFVRHGIGEAEADGTLTTEATTTGADRMTGTDIETVAVPLDPTTQGPQRLVIGHVATTARQVTCTWKDGTTTEVPRATGSDVDSDDQVIRTVEGSPYAWFVCLAPQGTAFESARVTQ</sequence>
<proteinExistence type="predicted"/>
<name>A0ABS2VP42_STRAS</name>
<keyword evidence="1" id="KW-1133">Transmembrane helix</keyword>
<organism evidence="2 3">
    <name type="scientific">Streptomyces actuosus</name>
    <dbReference type="NCBI Taxonomy" id="1885"/>
    <lineage>
        <taxon>Bacteria</taxon>
        <taxon>Bacillati</taxon>
        <taxon>Actinomycetota</taxon>
        <taxon>Actinomycetes</taxon>
        <taxon>Kitasatosporales</taxon>
        <taxon>Streptomycetaceae</taxon>
        <taxon>Streptomyces</taxon>
    </lineage>
</organism>
<feature type="transmembrane region" description="Helical" evidence="1">
    <location>
        <begin position="49"/>
        <end position="71"/>
    </location>
</feature>
<accession>A0ABS2VP42</accession>
<keyword evidence="3" id="KW-1185">Reference proteome</keyword>
<gene>
    <name evidence="2" type="ORF">JS756_12165</name>
</gene>
<evidence type="ECO:0000256" key="1">
    <source>
        <dbReference type="SAM" id="Phobius"/>
    </source>
</evidence>
<keyword evidence="1" id="KW-0812">Transmembrane</keyword>
<evidence type="ECO:0000313" key="2">
    <source>
        <dbReference type="EMBL" id="MBN0044852.1"/>
    </source>
</evidence>
<reference evidence="2 3" key="1">
    <citation type="submission" date="2021-02" db="EMBL/GenBank/DDBJ databases">
        <title>Whole genome sequencing of Streptomyces actuosus VRA1.</title>
        <authorList>
            <person name="Sen G."/>
            <person name="Sen A."/>
        </authorList>
    </citation>
    <scope>NUCLEOTIDE SEQUENCE [LARGE SCALE GENOMIC DNA]</scope>
    <source>
        <strain evidence="2 3">VRA1</strain>
    </source>
</reference>
<dbReference type="Proteomes" id="UP000788262">
    <property type="component" value="Unassembled WGS sequence"/>
</dbReference>
<evidence type="ECO:0000313" key="3">
    <source>
        <dbReference type="Proteomes" id="UP000788262"/>
    </source>
</evidence>